<dbReference type="SUPFAM" id="SSF55248">
    <property type="entry name" value="PCD-like"/>
    <property type="match status" value="1"/>
</dbReference>
<comment type="similarity">
    <text evidence="2">Belongs to the pterin-4-alpha-carbinolamine dehydratase family.</text>
</comment>
<dbReference type="InterPro" id="IPR036428">
    <property type="entry name" value="PCD_sf"/>
</dbReference>
<sequence>MTTLAKKKCRPCRGGGEPLKGETLVRYSGQVDRAWTVVDEHHLTREFTFDGFRQALAFVNKVGELAETENHHPDIHLSYGKVRIDLWTHKIGGLHENDFVLAAKIDAL</sequence>
<dbReference type="InterPro" id="IPR001533">
    <property type="entry name" value="Pterin_deHydtase"/>
</dbReference>
<evidence type="ECO:0000256" key="4">
    <source>
        <dbReference type="ARBA" id="ARBA00023239"/>
    </source>
</evidence>
<dbReference type="GO" id="GO:0008124">
    <property type="term" value="F:4-alpha-hydroxytetrahydrobiopterin dehydratase activity"/>
    <property type="evidence" value="ECO:0007669"/>
    <property type="project" value="UniProtKB-EC"/>
</dbReference>
<dbReference type="EC" id="4.2.1.96" evidence="3"/>
<evidence type="ECO:0000313" key="5">
    <source>
        <dbReference type="EMBL" id="MDI6447987.1"/>
    </source>
</evidence>
<keyword evidence="6" id="KW-1185">Reference proteome</keyword>
<dbReference type="Gene3D" id="3.30.1360.20">
    <property type="entry name" value="Transcriptional coactivator/pterin dehydratase"/>
    <property type="match status" value="1"/>
</dbReference>
<evidence type="ECO:0000256" key="2">
    <source>
        <dbReference type="ARBA" id="ARBA00006472"/>
    </source>
</evidence>
<dbReference type="Pfam" id="PF01329">
    <property type="entry name" value="Pterin_4a"/>
    <property type="match status" value="1"/>
</dbReference>
<accession>A0AAW6TU47</accession>
<dbReference type="AlphaFoldDB" id="A0AAW6TU47"/>
<name>A0AAW6TU47_9BACT</name>
<dbReference type="PANTHER" id="PTHR12599">
    <property type="entry name" value="PTERIN-4-ALPHA-CARBINOLAMINE DEHYDRATASE"/>
    <property type="match status" value="1"/>
</dbReference>
<dbReference type="PANTHER" id="PTHR12599:SF0">
    <property type="entry name" value="PTERIN-4-ALPHA-CARBINOLAMINE DEHYDRATASE"/>
    <property type="match status" value="1"/>
</dbReference>
<comment type="catalytic activity">
    <reaction evidence="1">
        <text>(4aS,6R)-4a-hydroxy-L-erythro-5,6,7,8-tetrahydrobiopterin = (6R)-L-erythro-6,7-dihydrobiopterin + H2O</text>
        <dbReference type="Rhea" id="RHEA:11920"/>
        <dbReference type="ChEBI" id="CHEBI:15377"/>
        <dbReference type="ChEBI" id="CHEBI:15642"/>
        <dbReference type="ChEBI" id="CHEBI:43120"/>
        <dbReference type="EC" id="4.2.1.96"/>
    </reaction>
</comment>
<dbReference type="CDD" id="cd00913">
    <property type="entry name" value="PCD_DCoH_subfamily_a"/>
    <property type="match status" value="1"/>
</dbReference>
<dbReference type="EMBL" id="JASCXX010000002">
    <property type="protein sequence ID" value="MDI6447987.1"/>
    <property type="molecule type" value="Genomic_DNA"/>
</dbReference>
<organism evidence="5 6">
    <name type="scientific">Anaerobaca lacustris</name>
    <dbReference type="NCBI Taxonomy" id="3044600"/>
    <lineage>
        <taxon>Bacteria</taxon>
        <taxon>Pseudomonadati</taxon>
        <taxon>Planctomycetota</taxon>
        <taxon>Phycisphaerae</taxon>
        <taxon>Sedimentisphaerales</taxon>
        <taxon>Anaerobacaceae</taxon>
        <taxon>Anaerobaca</taxon>
    </lineage>
</organism>
<dbReference type="Proteomes" id="UP001431776">
    <property type="component" value="Unassembled WGS sequence"/>
</dbReference>
<protein>
    <recommendedName>
        <fullName evidence="3">4a-hydroxytetrahydrobiopterin dehydratase</fullName>
        <ecNumber evidence="3">4.2.1.96</ecNumber>
    </recommendedName>
</protein>
<reference evidence="5" key="1">
    <citation type="submission" date="2023-05" db="EMBL/GenBank/DDBJ databases">
        <title>Anaerotaeda fermentans gen. nov., sp. nov., a novel anaerobic planctomycete of the new family within the order Sedimentisphaerales isolated from Taman Peninsula, Russia.</title>
        <authorList>
            <person name="Khomyakova M.A."/>
            <person name="Merkel A.Y."/>
            <person name="Slobodkin A.I."/>
        </authorList>
    </citation>
    <scope>NUCLEOTIDE SEQUENCE</scope>
    <source>
        <strain evidence="5">M17dextr</strain>
    </source>
</reference>
<dbReference type="GO" id="GO:0006729">
    <property type="term" value="P:tetrahydrobiopterin biosynthetic process"/>
    <property type="evidence" value="ECO:0007669"/>
    <property type="project" value="InterPro"/>
</dbReference>
<proteinExistence type="inferred from homology"/>
<evidence type="ECO:0000256" key="1">
    <source>
        <dbReference type="ARBA" id="ARBA00001554"/>
    </source>
</evidence>
<gene>
    <name evidence="5" type="ORF">QJ522_02930</name>
</gene>
<comment type="caution">
    <text evidence="5">The sequence shown here is derived from an EMBL/GenBank/DDBJ whole genome shotgun (WGS) entry which is preliminary data.</text>
</comment>
<evidence type="ECO:0000313" key="6">
    <source>
        <dbReference type="Proteomes" id="UP001431776"/>
    </source>
</evidence>
<keyword evidence="4" id="KW-0456">Lyase</keyword>
<dbReference type="RefSeq" id="WP_349243398.1">
    <property type="nucleotide sequence ID" value="NZ_JASCXX010000002.1"/>
</dbReference>
<evidence type="ECO:0000256" key="3">
    <source>
        <dbReference type="ARBA" id="ARBA00013252"/>
    </source>
</evidence>